<proteinExistence type="predicted"/>
<dbReference type="Proteomes" id="UP001327093">
    <property type="component" value="Unassembled WGS sequence"/>
</dbReference>
<organism evidence="1 2">
    <name type="scientific">Saccharopolyspora mangrovi</name>
    <dbReference type="NCBI Taxonomy" id="3082379"/>
    <lineage>
        <taxon>Bacteria</taxon>
        <taxon>Bacillati</taxon>
        <taxon>Actinomycetota</taxon>
        <taxon>Actinomycetes</taxon>
        <taxon>Pseudonocardiales</taxon>
        <taxon>Pseudonocardiaceae</taxon>
        <taxon>Saccharopolyspora</taxon>
    </lineage>
</organism>
<accession>A0ABU6AJL8</accession>
<comment type="caution">
    <text evidence="1">The sequence shown here is derived from an EMBL/GenBank/DDBJ whole genome shotgun (WGS) entry which is preliminary data.</text>
</comment>
<reference evidence="1 2" key="1">
    <citation type="submission" date="2023-10" db="EMBL/GenBank/DDBJ databases">
        <title>Saccharopolyspora sp. nov., isolated from mangrove soil.</title>
        <authorList>
            <person name="Lu Y."/>
            <person name="Liu W."/>
        </authorList>
    </citation>
    <scope>NUCLEOTIDE SEQUENCE [LARGE SCALE GENOMIC DNA]</scope>
    <source>
        <strain evidence="1 2">S2-29</strain>
    </source>
</reference>
<protein>
    <submittedName>
        <fullName evidence="1">Uncharacterized protein</fullName>
    </submittedName>
</protein>
<dbReference type="EMBL" id="JAWLNX010000032">
    <property type="protein sequence ID" value="MEB3371767.1"/>
    <property type="molecule type" value="Genomic_DNA"/>
</dbReference>
<sequence length="48" mass="4766">MPAAAKPAAAALSAITVVDQDQPERPSIASSTSLRAPPAIAAIDPDVL</sequence>
<keyword evidence="2" id="KW-1185">Reference proteome</keyword>
<dbReference type="RefSeq" id="WP_324269191.1">
    <property type="nucleotide sequence ID" value="NZ_JAWLNX010000032.1"/>
</dbReference>
<evidence type="ECO:0000313" key="1">
    <source>
        <dbReference type="EMBL" id="MEB3371767.1"/>
    </source>
</evidence>
<name>A0ABU6AJL8_9PSEU</name>
<gene>
    <name evidence="1" type="ORF">R4I43_30650</name>
</gene>
<evidence type="ECO:0000313" key="2">
    <source>
        <dbReference type="Proteomes" id="UP001327093"/>
    </source>
</evidence>